<gene>
    <name evidence="6" type="ORF">ECRASSUSDP1_LOCUS11798</name>
</gene>
<comment type="caution">
    <text evidence="3">Lacks conserved residue(s) required for the propagation of feature annotation.</text>
</comment>
<dbReference type="Proteomes" id="UP001295684">
    <property type="component" value="Unassembled WGS sequence"/>
</dbReference>
<evidence type="ECO:0000256" key="2">
    <source>
        <dbReference type="ARBA" id="ARBA00023315"/>
    </source>
</evidence>
<dbReference type="InterPro" id="IPR007965">
    <property type="entry name" value="GNAT_ATAT"/>
</dbReference>
<keyword evidence="1 3" id="KW-0808">Transferase</keyword>
<evidence type="ECO:0000313" key="7">
    <source>
        <dbReference type="Proteomes" id="UP001295684"/>
    </source>
</evidence>
<dbReference type="EC" id="2.3.1.108" evidence="3"/>
<protein>
    <recommendedName>
        <fullName evidence="3">Alpha-tubulin N-acetyltransferase</fullName>
        <shortName evidence="3">Alpha-TAT</shortName>
        <shortName evidence="3">TAT</shortName>
        <ecNumber evidence="3">2.3.1.108</ecNumber>
    </recommendedName>
    <alternativeName>
        <fullName evidence="3">Acetyltransferase mec-17 homolog</fullName>
    </alternativeName>
</protein>
<organism evidence="6 7">
    <name type="scientific">Euplotes crassus</name>
    <dbReference type="NCBI Taxonomy" id="5936"/>
    <lineage>
        <taxon>Eukaryota</taxon>
        <taxon>Sar</taxon>
        <taxon>Alveolata</taxon>
        <taxon>Ciliophora</taxon>
        <taxon>Intramacronucleata</taxon>
        <taxon>Spirotrichea</taxon>
        <taxon>Hypotrichia</taxon>
        <taxon>Euplotida</taxon>
        <taxon>Euplotidae</taxon>
        <taxon>Moneuplotes</taxon>
    </lineage>
</organism>
<dbReference type="EMBL" id="CAMPGE010011668">
    <property type="protein sequence ID" value="CAI2370485.1"/>
    <property type="molecule type" value="Genomic_DNA"/>
</dbReference>
<keyword evidence="7" id="KW-1185">Reference proteome</keyword>
<feature type="site" description="Crucial for catalytic activity" evidence="3">
    <location>
        <position position="63"/>
    </location>
</feature>
<evidence type="ECO:0000259" key="5">
    <source>
        <dbReference type="PROSITE" id="PS51730"/>
    </source>
</evidence>
<comment type="catalytic activity">
    <reaction evidence="3">
        <text>L-lysyl-[alpha-tubulin] + acetyl-CoA = N(6)-acetyl-L-lysyl-[alpha-tubulin] + CoA + H(+)</text>
        <dbReference type="Rhea" id="RHEA:15277"/>
        <dbReference type="Rhea" id="RHEA-COMP:11278"/>
        <dbReference type="Rhea" id="RHEA-COMP:11279"/>
        <dbReference type="ChEBI" id="CHEBI:15378"/>
        <dbReference type="ChEBI" id="CHEBI:29969"/>
        <dbReference type="ChEBI" id="CHEBI:57287"/>
        <dbReference type="ChEBI" id="CHEBI:57288"/>
        <dbReference type="ChEBI" id="CHEBI:61930"/>
        <dbReference type="EC" id="2.3.1.108"/>
    </reaction>
</comment>
<dbReference type="GO" id="GO:0019799">
    <property type="term" value="F:tubulin N-acetyltransferase activity"/>
    <property type="evidence" value="ECO:0007669"/>
    <property type="project" value="UniProtKB-UniRule"/>
</dbReference>
<dbReference type="Gene3D" id="3.40.630.30">
    <property type="match status" value="1"/>
</dbReference>
<accession>A0AAD1USI8</accession>
<feature type="domain" description="N-acetyltransferase" evidence="5">
    <location>
        <begin position="1"/>
        <end position="189"/>
    </location>
</feature>
<dbReference type="HAMAP" id="MF_03130">
    <property type="entry name" value="mec17"/>
    <property type="match status" value="1"/>
</dbReference>
<evidence type="ECO:0000256" key="3">
    <source>
        <dbReference type="HAMAP-Rule" id="MF_03130"/>
    </source>
</evidence>
<feature type="coiled-coil region" evidence="4">
    <location>
        <begin position="186"/>
        <end position="213"/>
    </location>
</feature>
<dbReference type="Pfam" id="PF05301">
    <property type="entry name" value="Acetyltransf_16"/>
    <property type="match status" value="1"/>
</dbReference>
<dbReference type="PANTHER" id="PTHR12327:SF0">
    <property type="entry name" value="ALPHA-TUBULIN N-ACETYLTRANSFERASE 1"/>
    <property type="match status" value="1"/>
</dbReference>
<evidence type="ECO:0000313" key="6">
    <source>
        <dbReference type="EMBL" id="CAI2370485.1"/>
    </source>
</evidence>
<comment type="function">
    <text evidence="3">Specifically acetylates 'Lys-40' in alpha-tubulin on the lumenal side of microtubules. Promotes microtubule destabilization and accelerates microtubule dynamics; this activity may be independent of acetylation activity. Acetylates alpha-tubulin with a slow enzymatic rate, due to a catalytic site that is not optimized for acetyl transfer. Enters the microtubule through each end and diffuses quickly throughout the lumen of microtubules. Acetylates only long/old microtubules because of its slow acetylation rate since it does not have time to act on dynamically unstable microtubules before the enzyme is released.</text>
</comment>
<dbReference type="GO" id="GO:0070507">
    <property type="term" value="P:regulation of microtubule cytoskeleton organization"/>
    <property type="evidence" value="ECO:0007669"/>
    <property type="project" value="UniProtKB-UniRule"/>
</dbReference>
<keyword evidence="4" id="KW-0175">Coiled coil</keyword>
<dbReference type="AlphaFoldDB" id="A0AAD1USI8"/>
<evidence type="ECO:0000256" key="1">
    <source>
        <dbReference type="ARBA" id="ARBA00022679"/>
    </source>
</evidence>
<name>A0AAD1USI8_EUPCR</name>
<dbReference type="PANTHER" id="PTHR12327">
    <property type="entry name" value="ALPHA-TUBULIN N-ACETYLTRANSFERASE 1"/>
    <property type="match status" value="1"/>
</dbReference>
<dbReference type="PROSITE" id="PS51730">
    <property type="entry name" value="GNAT_ATAT"/>
    <property type="match status" value="1"/>
</dbReference>
<reference evidence="6" key="1">
    <citation type="submission" date="2023-07" db="EMBL/GenBank/DDBJ databases">
        <authorList>
            <consortium name="AG Swart"/>
            <person name="Singh M."/>
            <person name="Singh A."/>
            <person name="Seah K."/>
            <person name="Emmerich C."/>
        </authorList>
    </citation>
    <scope>NUCLEOTIDE SEQUENCE</scope>
    <source>
        <strain evidence="6">DP1</strain>
    </source>
</reference>
<dbReference type="InterPro" id="IPR038746">
    <property type="entry name" value="Atat"/>
</dbReference>
<sequence length="406" mass="46604">MEFRTNLSELLKSKAVKRFPKENDADDECFIVKIIPTNVIGYGIMDDLNSVIDKMGDASSFAQGIHIPITSSTKFKSSDHELYIKVQGKKCYGFIKTGYKNLFVREYSTSAMINIKPLCILDFYVNEKCQRAGHGKDLFDSVLETEKIEPKMLAYDRPSFKYLAFLKKYYGLHDYYPQSNSFVVFKEYFEALAEQAEAERQKKEAEYSQRQQYFNPYDTKGYAAIGRKQAGVFTAIGSEIMKRSDSVNNQRSYTSPYGHFQEEKKRSPNFSYNNFNRAHSLMKSQNNNFGRKGTMKLEEAKAPLPGRDERLSRRIDVAKKQKDVPYSMVNMMRGTGVFPHTHIQITNFNLTNRSDKLNNPNAEIPNHSGMYTTTASRVNSRVNLSNKSHCPAPIPFSKGTVPFMWE</sequence>
<dbReference type="GO" id="GO:0005874">
    <property type="term" value="C:microtubule"/>
    <property type="evidence" value="ECO:0007669"/>
    <property type="project" value="InterPro"/>
</dbReference>
<comment type="similarity">
    <text evidence="3">Belongs to the acetyltransferase ATAT1 family.</text>
</comment>
<keyword evidence="2 3" id="KW-0012">Acyltransferase</keyword>
<comment type="caution">
    <text evidence="6">The sequence shown here is derived from an EMBL/GenBank/DDBJ whole genome shotgun (WGS) entry which is preliminary data.</text>
</comment>
<proteinExistence type="inferred from homology"/>
<evidence type="ECO:0000256" key="4">
    <source>
        <dbReference type="SAM" id="Coils"/>
    </source>
</evidence>
<feature type="binding site" evidence="3">
    <location>
        <begin position="123"/>
        <end position="136"/>
    </location>
    <ligand>
        <name>acetyl-CoA</name>
        <dbReference type="ChEBI" id="CHEBI:57288"/>
    </ligand>
</feature>